<evidence type="ECO:0000256" key="7">
    <source>
        <dbReference type="ARBA" id="ARBA00023136"/>
    </source>
</evidence>
<dbReference type="SUPFAM" id="SSF49313">
    <property type="entry name" value="Cadherin-like"/>
    <property type="match status" value="2"/>
</dbReference>
<keyword evidence="3" id="KW-0677">Repeat</keyword>
<evidence type="ECO:0000313" key="11">
    <source>
        <dbReference type="Proteomes" id="UP001159042"/>
    </source>
</evidence>
<dbReference type="PANTHER" id="PTHR24025:SF23">
    <property type="entry name" value="NEURAL-CADHERIN"/>
    <property type="match status" value="1"/>
</dbReference>
<evidence type="ECO:0000256" key="1">
    <source>
        <dbReference type="ARBA" id="ARBA00004370"/>
    </source>
</evidence>
<reference evidence="10 11" key="1">
    <citation type="journal article" date="2023" name="Insect Mol. Biol.">
        <title>Genome sequencing provides insights into the evolution of gene families encoding plant cell wall-degrading enzymes in longhorned beetles.</title>
        <authorList>
            <person name="Shin N.R."/>
            <person name="Okamura Y."/>
            <person name="Kirsch R."/>
            <person name="Pauchet Y."/>
        </authorList>
    </citation>
    <scope>NUCLEOTIDE SEQUENCE [LARGE SCALE GENOMIC DNA]</scope>
    <source>
        <strain evidence="10">EAD_L_NR</strain>
    </source>
</reference>
<name>A0AAV8VPG2_9CUCU</name>
<comment type="caution">
    <text evidence="10">The sequence shown here is derived from an EMBL/GenBank/DDBJ whole genome shotgun (WGS) entry which is preliminary data.</text>
</comment>
<organism evidence="10 11">
    <name type="scientific">Exocentrus adspersus</name>
    <dbReference type="NCBI Taxonomy" id="1586481"/>
    <lineage>
        <taxon>Eukaryota</taxon>
        <taxon>Metazoa</taxon>
        <taxon>Ecdysozoa</taxon>
        <taxon>Arthropoda</taxon>
        <taxon>Hexapoda</taxon>
        <taxon>Insecta</taxon>
        <taxon>Pterygota</taxon>
        <taxon>Neoptera</taxon>
        <taxon>Endopterygota</taxon>
        <taxon>Coleoptera</taxon>
        <taxon>Polyphaga</taxon>
        <taxon>Cucujiformia</taxon>
        <taxon>Chrysomeloidea</taxon>
        <taxon>Cerambycidae</taxon>
        <taxon>Lamiinae</taxon>
        <taxon>Acanthocinini</taxon>
        <taxon>Exocentrus</taxon>
    </lineage>
</organism>
<evidence type="ECO:0000256" key="4">
    <source>
        <dbReference type="ARBA" id="ARBA00022837"/>
    </source>
</evidence>
<feature type="domain" description="Cadherin" evidence="9">
    <location>
        <begin position="7"/>
        <end position="106"/>
    </location>
</feature>
<dbReference type="PROSITE" id="PS50268">
    <property type="entry name" value="CADHERIN_2"/>
    <property type="match status" value="2"/>
</dbReference>
<proteinExistence type="predicted"/>
<gene>
    <name evidence="10" type="ORF">NQ315_016292</name>
</gene>
<evidence type="ECO:0000256" key="8">
    <source>
        <dbReference type="PROSITE-ProRule" id="PRU00043"/>
    </source>
</evidence>
<dbReference type="GO" id="GO:0007156">
    <property type="term" value="P:homophilic cell adhesion via plasma membrane adhesion molecules"/>
    <property type="evidence" value="ECO:0007669"/>
    <property type="project" value="InterPro"/>
</dbReference>
<dbReference type="GO" id="GO:0005509">
    <property type="term" value="F:calcium ion binding"/>
    <property type="evidence" value="ECO:0007669"/>
    <property type="project" value="UniProtKB-UniRule"/>
</dbReference>
<dbReference type="AlphaFoldDB" id="A0AAV8VPG2"/>
<keyword evidence="6" id="KW-1133">Transmembrane helix</keyword>
<dbReference type="EMBL" id="JANEYG010000044">
    <property type="protein sequence ID" value="KAJ8916153.1"/>
    <property type="molecule type" value="Genomic_DNA"/>
</dbReference>
<accession>A0AAV8VPG2</accession>
<dbReference type="InterPro" id="IPR002126">
    <property type="entry name" value="Cadherin-like_dom"/>
</dbReference>
<protein>
    <recommendedName>
        <fullName evidence="9">Cadherin domain-containing protein</fullName>
    </recommendedName>
</protein>
<dbReference type="Pfam" id="PF00028">
    <property type="entry name" value="Cadherin"/>
    <property type="match status" value="1"/>
</dbReference>
<evidence type="ECO:0000259" key="9">
    <source>
        <dbReference type="PROSITE" id="PS50268"/>
    </source>
</evidence>
<keyword evidence="2" id="KW-0812">Transmembrane</keyword>
<sequence>MLIMERANCRYTATIPELPRKGTILVIKPRDIKAFDQDLGINSPVYYTFNGLGADYTYFRINRQTGKISLAKDLVEGDLRHPATLVIRATQQDNPDRYALATLTVSREMGKGIRFLHDIFYIKAAENLPVGSVIGILANNRPGEPLRYFVSDQNILKTFALNTKGELSLKAKLDYEARPEYVFKVFATDGITVRSVCTSNLL</sequence>
<keyword evidence="7" id="KW-0472">Membrane</keyword>
<evidence type="ECO:0000256" key="3">
    <source>
        <dbReference type="ARBA" id="ARBA00022737"/>
    </source>
</evidence>
<dbReference type="Gene3D" id="2.60.40.60">
    <property type="entry name" value="Cadherins"/>
    <property type="match status" value="2"/>
</dbReference>
<dbReference type="Proteomes" id="UP001159042">
    <property type="component" value="Unassembled WGS sequence"/>
</dbReference>
<dbReference type="PRINTS" id="PR00205">
    <property type="entry name" value="CADHERIN"/>
</dbReference>
<dbReference type="PANTHER" id="PTHR24025">
    <property type="entry name" value="DESMOGLEIN FAMILY MEMBER"/>
    <property type="match status" value="1"/>
</dbReference>
<comment type="subcellular location">
    <subcellularLocation>
        <location evidence="1">Membrane</location>
    </subcellularLocation>
</comment>
<dbReference type="GO" id="GO:0016020">
    <property type="term" value="C:membrane"/>
    <property type="evidence" value="ECO:0007669"/>
    <property type="project" value="UniProtKB-SubCell"/>
</dbReference>
<feature type="domain" description="Cadherin" evidence="9">
    <location>
        <begin position="116"/>
        <end position="189"/>
    </location>
</feature>
<evidence type="ECO:0000256" key="6">
    <source>
        <dbReference type="ARBA" id="ARBA00022989"/>
    </source>
</evidence>
<keyword evidence="5" id="KW-0130">Cell adhesion</keyword>
<evidence type="ECO:0000313" key="10">
    <source>
        <dbReference type="EMBL" id="KAJ8916153.1"/>
    </source>
</evidence>
<dbReference type="InterPro" id="IPR015919">
    <property type="entry name" value="Cadherin-like_sf"/>
</dbReference>
<dbReference type="GO" id="GO:0005911">
    <property type="term" value="C:cell-cell junction"/>
    <property type="evidence" value="ECO:0007669"/>
    <property type="project" value="TreeGrafter"/>
</dbReference>
<keyword evidence="4 8" id="KW-0106">Calcium</keyword>
<evidence type="ECO:0000256" key="2">
    <source>
        <dbReference type="ARBA" id="ARBA00022692"/>
    </source>
</evidence>
<dbReference type="CDD" id="cd11304">
    <property type="entry name" value="Cadherin_repeat"/>
    <property type="match status" value="2"/>
</dbReference>
<evidence type="ECO:0000256" key="5">
    <source>
        <dbReference type="ARBA" id="ARBA00022889"/>
    </source>
</evidence>
<dbReference type="InterPro" id="IPR050971">
    <property type="entry name" value="Cadherin-domain_protein"/>
</dbReference>
<keyword evidence="11" id="KW-1185">Reference proteome</keyword>